<dbReference type="EMBL" id="QEFH01000010">
    <property type="protein sequence ID" value="PVU71217.1"/>
    <property type="molecule type" value="Genomic_DNA"/>
</dbReference>
<keyword evidence="1" id="KW-0472">Membrane</keyword>
<keyword evidence="1" id="KW-0812">Transmembrane</keyword>
<feature type="transmembrane region" description="Helical" evidence="1">
    <location>
        <begin position="321"/>
        <end position="343"/>
    </location>
</feature>
<dbReference type="Proteomes" id="UP000245908">
    <property type="component" value="Unassembled WGS sequence"/>
</dbReference>
<keyword evidence="1" id="KW-1133">Transmembrane helix</keyword>
<sequence>MDWKKILLGILIIPIMLEIYSQQPIVGYPVVINNQINISNPNSYAVYEIDIYNPTNYTYYYDISPLSSQWFFIVGENNTMVSGYLYPGQLDNIKIYMRPLGFINQIPEIVVYLHNLNVTSEFYSDIIQFTPILYYSQPIVSNSTTILPLSINFELSSSTITQNSFIYLIGIINNPNNFSQNLSINISSDFNFSAFYNEILSPGVNIYQIPIFISDNVSTGNHQLIIYSNNNTYYLNFTVFQLNTTPVIKITKNGLEYIINITNPYNYPINYTYYLQSYYGIFSTFYPNQYYIGNINGSKYAVYNVFLLPGQSYIIYENFNYLLLAEIIAIILIALFIIFYVLLRDNVEISKEILKIDLDKETIDITINIKNKSVFSLNQVKLVDRVNGPLKVKEYKIVEPSSVYKVDNNYSLNWKFDSIRRNEEMVISYTLEAKDIKEYKSIELPRAELRYRYLIWDKVKYSNGLIIRITK</sequence>
<organism evidence="2 3">
    <name type="scientific">Nanobsidianus stetteri</name>
    <dbReference type="NCBI Taxonomy" id="1294122"/>
    <lineage>
        <taxon>Archaea</taxon>
        <taxon>Nanobdellota</taxon>
        <taxon>Candidatus Nanoarchaeia</taxon>
        <taxon>Nanoarchaeales</taxon>
        <taxon>Nanopusillaceae</taxon>
        <taxon>Candidatus Nanobsidianus</taxon>
    </lineage>
</organism>
<comment type="caution">
    <text evidence="2">The sequence shown here is derived from an EMBL/GenBank/DDBJ whole genome shotgun (WGS) entry which is preliminary data.</text>
</comment>
<evidence type="ECO:0000256" key="1">
    <source>
        <dbReference type="SAM" id="Phobius"/>
    </source>
</evidence>
<dbReference type="AlphaFoldDB" id="A0A2T9WTQ8"/>
<evidence type="ECO:0000313" key="2">
    <source>
        <dbReference type="EMBL" id="PVU71217.1"/>
    </source>
</evidence>
<evidence type="ECO:0000313" key="3">
    <source>
        <dbReference type="Proteomes" id="UP000245908"/>
    </source>
</evidence>
<gene>
    <name evidence="2" type="ORF">DDW05_01695</name>
</gene>
<reference evidence="2 3" key="1">
    <citation type="journal article" date="2015" name="Appl. Environ. Microbiol.">
        <title>Nanoarchaeota, Their Sulfolobales Host, and Nanoarchaeota Virus Distribution across Yellowstone National Park Hot Springs.</title>
        <authorList>
            <person name="Munson-McGee J.H."/>
            <person name="Field E.K."/>
            <person name="Bateson M."/>
            <person name="Rooney C."/>
            <person name="Stepanauskas R."/>
            <person name="Young M.J."/>
        </authorList>
    </citation>
    <scope>NUCLEOTIDE SEQUENCE [LARGE SCALE GENOMIC DNA]</scope>
    <source>
        <strain evidence="2">SCGC AB-777_O03</strain>
    </source>
</reference>
<accession>A0A2T9WTQ8</accession>
<protein>
    <submittedName>
        <fullName evidence="2">Uncharacterized protein</fullName>
    </submittedName>
</protein>
<proteinExistence type="predicted"/>
<name>A0A2T9WTQ8_NANST</name>